<gene>
    <name evidence="2" type="ORF">IW261DRAFT_1339661</name>
</gene>
<protein>
    <recommendedName>
        <fullName evidence="1">Fungal-type protein kinase domain-containing protein</fullName>
    </recommendedName>
</protein>
<dbReference type="Pfam" id="PF17667">
    <property type="entry name" value="Pkinase_fungal"/>
    <property type="match status" value="1"/>
</dbReference>
<dbReference type="InterPro" id="IPR040976">
    <property type="entry name" value="Pkinase_fungal"/>
</dbReference>
<dbReference type="AlphaFoldDB" id="A0AA39P2U9"/>
<dbReference type="EMBL" id="JAUEPR010000020">
    <property type="protein sequence ID" value="KAK0476484.1"/>
    <property type="molecule type" value="Genomic_DNA"/>
</dbReference>
<evidence type="ECO:0000259" key="1">
    <source>
        <dbReference type="Pfam" id="PF17667"/>
    </source>
</evidence>
<dbReference type="Proteomes" id="UP001175227">
    <property type="component" value="Unassembled WGS sequence"/>
</dbReference>
<accession>A0AA39P2U9</accession>
<sequence>GIIGRDTCVVEATAEDCEEWKGMETVVKISWQAQSRPSEKDFMNDVKNAVDKHSTLHHWVADHLPNILLPQDFEMAEDSPQARLKEYFDAASYADGDSFEYERRVCRIMVQERLYPITSLREPRHYAQGISDILQDLWICDHAGIIHREISMANLMWRKRNDIICGVLNDFDLSSYRDRKSASVLRRTGTGPYYAYGTR</sequence>
<organism evidence="2 3">
    <name type="scientific">Armillaria novae-zelandiae</name>
    <dbReference type="NCBI Taxonomy" id="153914"/>
    <lineage>
        <taxon>Eukaryota</taxon>
        <taxon>Fungi</taxon>
        <taxon>Dikarya</taxon>
        <taxon>Basidiomycota</taxon>
        <taxon>Agaricomycotina</taxon>
        <taxon>Agaricomycetes</taxon>
        <taxon>Agaricomycetidae</taxon>
        <taxon>Agaricales</taxon>
        <taxon>Marasmiineae</taxon>
        <taxon>Physalacriaceae</taxon>
        <taxon>Armillaria</taxon>
    </lineage>
</organism>
<comment type="caution">
    <text evidence="2">The sequence shown here is derived from an EMBL/GenBank/DDBJ whole genome shotgun (WGS) entry which is preliminary data.</text>
</comment>
<dbReference type="Gene3D" id="1.10.510.10">
    <property type="entry name" value="Transferase(Phosphotransferase) domain 1"/>
    <property type="match status" value="1"/>
</dbReference>
<feature type="non-terminal residue" evidence="2">
    <location>
        <position position="199"/>
    </location>
</feature>
<evidence type="ECO:0000313" key="2">
    <source>
        <dbReference type="EMBL" id="KAK0476484.1"/>
    </source>
</evidence>
<dbReference type="InterPro" id="IPR011009">
    <property type="entry name" value="Kinase-like_dom_sf"/>
</dbReference>
<keyword evidence="3" id="KW-1185">Reference proteome</keyword>
<name>A0AA39P2U9_9AGAR</name>
<feature type="domain" description="Fungal-type protein kinase" evidence="1">
    <location>
        <begin position="2"/>
        <end position="196"/>
    </location>
</feature>
<evidence type="ECO:0000313" key="3">
    <source>
        <dbReference type="Proteomes" id="UP001175227"/>
    </source>
</evidence>
<reference evidence="2" key="1">
    <citation type="submission" date="2023-06" db="EMBL/GenBank/DDBJ databases">
        <authorList>
            <consortium name="Lawrence Berkeley National Laboratory"/>
            <person name="Ahrendt S."/>
            <person name="Sahu N."/>
            <person name="Indic B."/>
            <person name="Wong-Bajracharya J."/>
            <person name="Merenyi Z."/>
            <person name="Ke H.-M."/>
            <person name="Monk M."/>
            <person name="Kocsube S."/>
            <person name="Drula E."/>
            <person name="Lipzen A."/>
            <person name="Balint B."/>
            <person name="Henrissat B."/>
            <person name="Andreopoulos B."/>
            <person name="Martin F.M."/>
            <person name="Harder C.B."/>
            <person name="Rigling D."/>
            <person name="Ford K.L."/>
            <person name="Foster G.D."/>
            <person name="Pangilinan J."/>
            <person name="Papanicolaou A."/>
            <person name="Barry K."/>
            <person name="LaButti K."/>
            <person name="Viragh M."/>
            <person name="Koriabine M."/>
            <person name="Yan M."/>
            <person name="Riley R."/>
            <person name="Champramary S."/>
            <person name="Plett K.L."/>
            <person name="Tsai I.J."/>
            <person name="Slot J."/>
            <person name="Sipos G."/>
            <person name="Plett J."/>
            <person name="Nagy L.G."/>
            <person name="Grigoriev I.V."/>
        </authorList>
    </citation>
    <scope>NUCLEOTIDE SEQUENCE</scope>
    <source>
        <strain evidence="2">ICMP 16352</strain>
    </source>
</reference>
<dbReference type="SUPFAM" id="SSF56112">
    <property type="entry name" value="Protein kinase-like (PK-like)"/>
    <property type="match status" value="1"/>
</dbReference>
<proteinExistence type="predicted"/>